<dbReference type="PANTHER" id="PTHR43133:SF46">
    <property type="entry name" value="RNA POLYMERASE SIGMA-70 FACTOR ECF SUBFAMILY"/>
    <property type="match status" value="1"/>
</dbReference>
<dbReference type="PANTHER" id="PTHR43133">
    <property type="entry name" value="RNA POLYMERASE ECF-TYPE SIGMA FACTO"/>
    <property type="match status" value="1"/>
</dbReference>
<dbReference type="AlphaFoldDB" id="A0A3B0UEX3"/>
<protein>
    <recommendedName>
        <fullName evidence="4">RNA polymerase sigma factor 70 region 4 type 2 domain-containing protein</fullName>
    </recommendedName>
</protein>
<evidence type="ECO:0000313" key="5">
    <source>
        <dbReference type="EMBL" id="VAW18156.1"/>
    </source>
</evidence>
<feature type="domain" description="RNA polymerase sigma factor 70 region 4 type 2" evidence="4">
    <location>
        <begin position="40"/>
        <end position="92"/>
    </location>
</feature>
<keyword evidence="3" id="KW-0804">Transcription</keyword>
<reference evidence="5" key="1">
    <citation type="submission" date="2018-06" db="EMBL/GenBank/DDBJ databases">
        <authorList>
            <person name="Zhirakovskaya E."/>
        </authorList>
    </citation>
    <scope>NUCLEOTIDE SEQUENCE</scope>
</reference>
<sequence length="111" mass="13016">MKHQTVVQKHRAIQKQRLTELELYHYKSGEKSLIEKEALVKIHSAINSLSDIHKEILVLSRFEGLKNDQIAEKLNIPVRTVETRLYRSLSELKQKLSERLIYILLNLSALR</sequence>
<evidence type="ECO:0000256" key="2">
    <source>
        <dbReference type="ARBA" id="ARBA00023082"/>
    </source>
</evidence>
<evidence type="ECO:0000256" key="3">
    <source>
        <dbReference type="ARBA" id="ARBA00023163"/>
    </source>
</evidence>
<accession>A0A3B0UEX3</accession>
<keyword evidence="2" id="KW-0731">Sigma factor</keyword>
<dbReference type="GO" id="GO:0006352">
    <property type="term" value="P:DNA-templated transcription initiation"/>
    <property type="evidence" value="ECO:0007669"/>
    <property type="project" value="InterPro"/>
</dbReference>
<keyword evidence="1" id="KW-0805">Transcription regulation</keyword>
<evidence type="ECO:0000259" key="4">
    <source>
        <dbReference type="Pfam" id="PF08281"/>
    </source>
</evidence>
<proteinExistence type="predicted"/>
<evidence type="ECO:0000256" key="1">
    <source>
        <dbReference type="ARBA" id="ARBA00023015"/>
    </source>
</evidence>
<gene>
    <name evidence="5" type="ORF">MNBD_BACTEROID01-2851</name>
</gene>
<organism evidence="5">
    <name type="scientific">hydrothermal vent metagenome</name>
    <dbReference type="NCBI Taxonomy" id="652676"/>
    <lineage>
        <taxon>unclassified sequences</taxon>
        <taxon>metagenomes</taxon>
        <taxon>ecological metagenomes</taxon>
    </lineage>
</organism>
<name>A0A3B0UEX3_9ZZZZ</name>
<dbReference type="Pfam" id="PF08281">
    <property type="entry name" value="Sigma70_r4_2"/>
    <property type="match status" value="1"/>
</dbReference>
<dbReference type="SUPFAM" id="SSF88659">
    <property type="entry name" value="Sigma3 and sigma4 domains of RNA polymerase sigma factors"/>
    <property type="match status" value="1"/>
</dbReference>
<dbReference type="EMBL" id="UOEP01000082">
    <property type="protein sequence ID" value="VAW18156.1"/>
    <property type="molecule type" value="Genomic_DNA"/>
</dbReference>
<dbReference type="Gene3D" id="1.10.10.10">
    <property type="entry name" value="Winged helix-like DNA-binding domain superfamily/Winged helix DNA-binding domain"/>
    <property type="match status" value="1"/>
</dbReference>
<dbReference type="GO" id="GO:0003677">
    <property type="term" value="F:DNA binding"/>
    <property type="evidence" value="ECO:0007669"/>
    <property type="project" value="InterPro"/>
</dbReference>
<dbReference type="InterPro" id="IPR013324">
    <property type="entry name" value="RNA_pol_sigma_r3/r4-like"/>
</dbReference>
<dbReference type="InterPro" id="IPR036388">
    <property type="entry name" value="WH-like_DNA-bd_sf"/>
</dbReference>
<dbReference type="CDD" id="cd06171">
    <property type="entry name" value="Sigma70_r4"/>
    <property type="match status" value="1"/>
</dbReference>
<dbReference type="GO" id="GO:0016987">
    <property type="term" value="F:sigma factor activity"/>
    <property type="evidence" value="ECO:0007669"/>
    <property type="project" value="UniProtKB-KW"/>
</dbReference>
<dbReference type="InterPro" id="IPR039425">
    <property type="entry name" value="RNA_pol_sigma-70-like"/>
</dbReference>
<dbReference type="InterPro" id="IPR013249">
    <property type="entry name" value="RNA_pol_sigma70_r4_t2"/>
</dbReference>